<evidence type="ECO:0000313" key="5">
    <source>
        <dbReference type="Proteomes" id="UP000250028"/>
    </source>
</evidence>
<reference evidence="5" key="1">
    <citation type="submission" date="2016-10" db="EMBL/GenBank/DDBJ databases">
        <authorList>
            <person name="Varghese N."/>
            <person name="Submissions S."/>
        </authorList>
    </citation>
    <scope>NUCLEOTIDE SEQUENCE [LARGE SCALE GENOMIC DNA]</scope>
    <source>
        <strain evidence="5">DSM 22951</strain>
    </source>
</reference>
<dbReference type="Gene3D" id="2.30.30.1210">
    <property type="entry name" value="Domain of unknown function DUF1541"/>
    <property type="match status" value="1"/>
</dbReference>
<organism evidence="4 5">
    <name type="scientific">Branchiibius hedensis</name>
    <dbReference type="NCBI Taxonomy" id="672460"/>
    <lineage>
        <taxon>Bacteria</taxon>
        <taxon>Bacillati</taxon>
        <taxon>Actinomycetota</taxon>
        <taxon>Actinomycetes</taxon>
        <taxon>Micrococcales</taxon>
        <taxon>Dermacoccaceae</taxon>
        <taxon>Branchiibius</taxon>
    </lineage>
</organism>
<evidence type="ECO:0000256" key="1">
    <source>
        <dbReference type="SAM" id="MobiDB-lite"/>
    </source>
</evidence>
<keyword evidence="5" id="KW-1185">Reference proteome</keyword>
<feature type="region of interest" description="Disordered" evidence="1">
    <location>
        <begin position="31"/>
        <end position="71"/>
    </location>
</feature>
<feature type="chain" id="PRO_5038705348" description="DUF1541 domain-containing protein" evidence="2">
    <location>
        <begin position="28"/>
        <end position="210"/>
    </location>
</feature>
<feature type="domain" description="DUF1541" evidence="3">
    <location>
        <begin position="154"/>
        <end position="203"/>
    </location>
</feature>
<dbReference type="RefSeq" id="WP_109684420.1">
    <property type="nucleotide sequence ID" value="NZ_QGDN01000001.1"/>
</dbReference>
<protein>
    <recommendedName>
        <fullName evidence="3">DUF1541 domain-containing protein</fullName>
    </recommendedName>
</protein>
<evidence type="ECO:0000259" key="3">
    <source>
        <dbReference type="Pfam" id="PF07563"/>
    </source>
</evidence>
<dbReference type="OrthoDB" id="1701949at2"/>
<dbReference type="AlphaFoldDB" id="A0A2Y8ZU12"/>
<keyword evidence="2" id="KW-0732">Signal</keyword>
<dbReference type="PROSITE" id="PS51318">
    <property type="entry name" value="TAT"/>
    <property type="match status" value="1"/>
</dbReference>
<feature type="domain" description="DUF1541" evidence="3">
    <location>
        <begin position="90"/>
        <end position="141"/>
    </location>
</feature>
<dbReference type="Proteomes" id="UP000250028">
    <property type="component" value="Unassembled WGS sequence"/>
</dbReference>
<dbReference type="InterPro" id="IPR011438">
    <property type="entry name" value="DUF1541"/>
</dbReference>
<proteinExistence type="predicted"/>
<accession>A0A2Y8ZU12</accession>
<sequence length="210" mass="21779">MITPSISKLPRRTLLTVAASATALVLAACSGGSGSQGATTGSSQAMDHTAMNSSMSSSMPSMASSMPMHHGDSGPVPAGMKPAGHPKYPVGSTVILTANHMPGMDGARATVVGAYSTFTYAVNYTPTTGGAMVKDHKWVVQQEIKDAGTRRLPDGKKVTLTADHMPGMKGATATITSSTDQTVYVVDYTAGGMTMKNHKWVVQDEMKAAK</sequence>
<dbReference type="InterPro" id="IPR006311">
    <property type="entry name" value="TAT_signal"/>
</dbReference>
<gene>
    <name evidence="4" type="ORF">SAMN04489750_1061</name>
</gene>
<name>A0A2Y8ZU12_9MICO</name>
<feature type="signal peptide" evidence="2">
    <location>
        <begin position="1"/>
        <end position="27"/>
    </location>
</feature>
<evidence type="ECO:0000256" key="2">
    <source>
        <dbReference type="SAM" id="SignalP"/>
    </source>
</evidence>
<dbReference type="EMBL" id="UESZ01000001">
    <property type="protein sequence ID" value="SSA33769.1"/>
    <property type="molecule type" value="Genomic_DNA"/>
</dbReference>
<feature type="compositionally biased region" description="Low complexity" evidence="1">
    <location>
        <begin position="31"/>
        <end position="68"/>
    </location>
</feature>
<evidence type="ECO:0000313" key="4">
    <source>
        <dbReference type="EMBL" id="SSA33769.1"/>
    </source>
</evidence>
<dbReference type="Pfam" id="PF07563">
    <property type="entry name" value="DUF1541"/>
    <property type="match status" value="2"/>
</dbReference>